<keyword evidence="1" id="KW-0812">Transmembrane</keyword>
<evidence type="ECO:0000313" key="3">
    <source>
        <dbReference type="Proteomes" id="UP001333110"/>
    </source>
</evidence>
<accession>A0AAN7S3X6</accession>
<keyword evidence="3" id="KW-1185">Reference proteome</keyword>
<dbReference type="AlphaFoldDB" id="A0AAN7S3X6"/>
<evidence type="ECO:0000256" key="1">
    <source>
        <dbReference type="SAM" id="Phobius"/>
    </source>
</evidence>
<protein>
    <submittedName>
        <fullName evidence="2">Uncharacterized protein</fullName>
    </submittedName>
</protein>
<dbReference type="Proteomes" id="UP001333110">
    <property type="component" value="Unassembled WGS sequence"/>
</dbReference>
<evidence type="ECO:0000313" key="2">
    <source>
        <dbReference type="EMBL" id="KAK4818656.1"/>
    </source>
</evidence>
<sequence length="141" mass="15305">MEDVGSAAARVGAVWLALVLALIVVPSALGVSLGISEAYMWVLMKTLEWATIRIEKGVKKPQPQILKTPAANEKEGLKGAGTGCPHVLKDELVGKKTSLAEQRALAGTQEKKRVYDLWKKGQATQEDYKDVVRKLEGPKPN</sequence>
<proteinExistence type="predicted"/>
<organism evidence="2 3">
    <name type="scientific">Mycteria americana</name>
    <name type="common">Wood stork</name>
    <dbReference type="NCBI Taxonomy" id="33587"/>
    <lineage>
        <taxon>Eukaryota</taxon>
        <taxon>Metazoa</taxon>
        <taxon>Chordata</taxon>
        <taxon>Craniata</taxon>
        <taxon>Vertebrata</taxon>
        <taxon>Euteleostomi</taxon>
        <taxon>Archelosauria</taxon>
        <taxon>Archosauria</taxon>
        <taxon>Dinosauria</taxon>
        <taxon>Saurischia</taxon>
        <taxon>Theropoda</taxon>
        <taxon>Coelurosauria</taxon>
        <taxon>Aves</taxon>
        <taxon>Neognathae</taxon>
        <taxon>Neoaves</taxon>
        <taxon>Aequornithes</taxon>
        <taxon>Ciconiiformes</taxon>
        <taxon>Ciconiidae</taxon>
        <taxon>Mycteria</taxon>
    </lineage>
</organism>
<keyword evidence="1" id="KW-0472">Membrane</keyword>
<gene>
    <name evidence="2" type="ORF">QYF61_017264</name>
</gene>
<name>A0AAN7S3X6_MYCAM</name>
<dbReference type="EMBL" id="JAUNZN010000007">
    <property type="protein sequence ID" value="KAK4818656.1"/>
    <property type="molecule type" value="Genomic_DNA"/>
</dbReference>
<feature type="transmembrane region" description="Helical" evidence="1">
    <location>
        <begin position="12"/>
        <end position="35"/>
    </location>
</feature>
<reference evidence="2 3" key="1">
    <citation type="journal article" date="2023" name="J. Hered.">
        <title>Chromosome-level genome of the wood stork (Mycteria americana) provides insight into avian chromosome evolution.</title>
        <authorList>
            <person name="Flamio R. Jr."/>
            <person name="Ramstad K.M."/>
        </authorList>
    </citation>
    <scope>NUCLEOTIDE SEQUENCE [LARGE SCALE GENOMIC DNA]</scope>
    <source>
        <strain evidence="2">JAX WOST 10</strain>
    </source>
</reference>
<keyword evidence="1" id="KW-1133">Transmembrane helix</keyword>
<comment type="caution">
    <text evidence="2">The sequence shown here is derived from an EMBL/GenBank/DDBJ whole genome shotgun (WGS) entry which is preliminary data.</text>
</comment>